<dbReference type="PANTHER" id="PTHR34385:SF1">
    <property type="entry name" value="PEPTIDOGLYCAN L-ALANYL-D-GLUTAMATE ENDOPEPTIDASE CWLK"/>
    <property type="match status" value="1"/>
</dbReference>
<accession>A0ABV6BGJ4</accession>
<gene>
    <name evidence="2" type="ORF">ACFFJP_16945</name>
</gene>
<dbReference type="SUPFAM" id="SSF55166">
    <property type="entry name" value="Hedgehog/DD-peptidase"/>
    <property type="match status" value="1"/>
</dbReference>
<evidence type="ECO:0000313" key="3">
    <source>
        <dbReference type="Proteomes" id="UP001589813"/>
    </source>
</evidence>
<protein>
    <submittedName>
        <fullName evidence="2">M15 family metallopeptidase</fullName>
    </submittedName>
</protein>
<feature type="domain" description="D-alanyl-D-alanine carboxypeptidase-like core" evidence="1">
    <location>
        <begin position="27"/>
        <end position="181"/>
    </location>
</feature>
<dbReference type="Pfam" id="PF02557">
    <property type="entry name" value="VanY"/>
    <property type="match status" value="1"/>
</dbReference>
<comment type="caution">
    <text evidence="2">The sequence shown here is derived from an EMBL/GenBank/DDBJ whole genome shotgun (WGS) entry which is preliminary data.</text>
</comment>
<proteinExistence type="predicted"/>
<sequence length="231" mass="25031">MASADLTALQLTGIDAPPLLEVEPGRLLQPVVAAAYQAMQQAAAAAGIELRIASGWRDFSRQQAIVKAKLNGERPVYDAAQQPVTLAGLSPAAQIEAVMLYSALPGASRHHWGTDLDVWDQAAVPADYVLQLTPAEYAAGGPFAALSEWLSQHAGQFGFFRPYRTFRGGVAVEPWHLSYRPLASVYLHQLSLPILQAAILRSELPAREAICALLPTLFQRYICNIDGEEDV</sequence>
<organism evidence="2 3">
    <name type="scientific">Rheinheimera tilapiae</name>
    <dbReference type="NCBI Taxonomy" id="875043"/>
    <lineage>
        <taxon>Bacteria</taxon>
        <taxon>Pseudomonadati</taxon>
        <taxon>Pseudomonadota</taxon>
        <taxon>Gammaproteobacteria</taxon>
        <taxon>Chromatiales</taxon>
        <taxon>Chromatiaceae</taxon>
        <taxon>Rheinheimera</taxon>
    </lineage>
</organism>
<evidence type="ECO:0000259" key="1">
    <source>
        <dbReference type="Pfam" id="PF02557"/>
    </source>
</evidence>
<evidence type="ECO:0000313" key="2">
    <source>
        <dbReference type="EMBL" id="MFC0049991.1"/>
    </source>
</evidence>
<name>A0ABV6BGJ4_9GAMM</name>
<dbReference type="InterPro" id="IPR003709">
    <property type="entry name" value="VanY-like_core_dom"/>
</dbReference>
<dbReference type="Proteomes" id="UP001589813">
    <property type="component" value="Unassembled WGS sequence"/>
</dbReference>
<dbReference type="Gene3D" id="3.30.1380.10">
    <property type="match status" value="1"/>
</dbReference>
<keyword evidence="3" id="KW-1185">Reference proteome</keyword>
<dbReference type="PANTHER" id="PTHR34385">
    <property type="entry name" value="D-ALANYL-D-ALANINE CARBOXYPEPTIDASE"/>
    <property type="match status" value="1"/>
</dbReference>
<dbReference type="EMBL" id="JBHLXP010000005">
    <property type="protein sequence ID" value="MFC0049991.1"/>
    <property type="molecule type" value="Genomic_DNA"/>
</dbReference>
<dbReference type="RefSeq" id="WP_377246915.1">
    <property type="nucleotide sequence ID" value="NZ_JBHLXP010000005.1"/>
</dbReference>
<dbReference type="InterPro" id="IPR009045">
    <property type="entry name" value="Zn_M74/Hedgehog-like"/>
</dbReference>
<dbReference type="CDD" id="cd14847">
    <property type="entry name" value="DD-carboxypeptidase_like"/>
    <property type="match status" value="1"/>
</dbReference>
<dbReference type="InterPro" id="IPR052179">
    <property type="entry name" value="DD-CPase-like"/>
</dbReference>
<reference evidence="2 3" key="1">
    <citation type="submission" date="2024-09" db="EMBL/GenBank/DDBJ databases">
        <authorList>
            <person name="Sun Q."/>
            <person name="Mori K."/>
        </authorList>
    </citation>
    <scope>NUCLEOTIDE SEQUENCE [LARGE SCALE GENOMIC DNA]</scope>
    <source>
        <strain evidence="2 3">KCTC 23315</strain>
    </source>
</reference>